<organism evidence="8 9">
    <name type="scientific">Paraburkholderia tagetis</name>
    <dbReference type="NCBI Taxonomy" id="2913261"/>
    <lineage>
        <taxon>Bacteria</taxon>
        <taxon>Pseudomonadati</taxon>
        <taxon>Pseudomonadota</taxon>
        <taxon>Betaproteobacteria</taxon>
        <taxon>Burkholderiales</taxon>
        <taxon>Burkholderiaceae</taxon>
        <taxon>Paraburkholderia</taxon>
    </lineage>
</organism>
<gene>
    <name evidence="8" type="ORF">L5014_27275</name>
</gene>
<dbReference type="PANTHER" id="PTHR23508">
    <property type="entry name" value="CARBOXYLIC ACID TRANSPORTER PROTEIN HOMOLOG"/>
    <property type="match status" value="1"/>
</dbReference>
<keyword evidence="4 6" id="KW-0472">Membrane</keyword>
<evidence type="ECO:0000256" key="3">
    <source>
        <dbReference type="ARBA" id="ARBA00022989"/>
    </source>
</evidence>
<feature type="transmembrane region" description="Helical" evidence="6">
    <location>
        <begin position="250"/>
        <end position="270"/>
    </location>
</feature>
<keyword evidence="9" id="KW-1185">Reference proteome</keyword>
<dbReference type="RefSeq" id="WP_238466916.1">
    <property type="nucleotide sequence ID" value="NZ_JAKLJA010000030.1"/>
</dbReference>
<evidence type="ECO:0000313" key="9">
    <source>
        <dbReference type="Proteomes" id="UP001139308"/>
    </source>
</evidence>
<feature type="transmembrane region" description="Helical" evidence="6">
    <location>
        <begin position="112"/>
        <end position="132"/>
    </location>
</feature>
<dbReference type="InterPro" id="IPR011701">
    <property type="entry name" value="MFS"/>
</dbReference>
<sequence length="456" mass="47481">MSDARSIPARTTRAVLLVCGLSVLFEGYDVGSLGAVLPALAADRHWSLTPMQLGALGSYALAGMFFGGMAIGTLGDLLGRRRMLLACVALFSLTMAGAALAPTPFWFGLCRFLGGLGLGGVIPVAAALTIEYSPPARRSFNYGMMYSGYSLGILCAALAAMALLPAWGWRGVMAMGALPLLALVPMARALPESLEYLVARGRQGEARTLAARLGVTGELPVAQGAASHERASLRDVVAAIFARRRLRATACFWIALFCGMLLVYGLNTWLPMIMRKQGYDLGSSLAFLLVFSLTSACGGVVLGKVADRFGVRATVALAYAIGALAIAALMTRNALVVSYALVALAGIGSISASLILTGHLTHFYPSHARGAATGWALSFARFGAMCGPLMGGYIASVGADWSWNFVAFAVTGLVAALAVAALPSRERVEAGEAGEGGEKAEMTKDGARARRATQLS</sequence>
<dbReference type="SUPFAM" id="SSF103473">
    <property type="entry name" value="MFS general substrate transporter"/>
    <property type="match status" value="1"/>
</dbReference>
<comment type="caution">
    <text evidence="8">The sequence shown here is derived from an EMBL/GenBank/DDBJ whole genome shotgun (WGS) entry which is preliminary data.</text>
</comment>
<dbReference type="EMBL" id="JAKLJA010000030">
    <property type="protein sequence ID" value="MCG5077001.1"/>
    <property type="molecule type" value="Genomic_DNA"/>
</dbReference>
<accession>A0A9X1RVQ1</accession>
<feature type="compositionally biased region" description="Basic and acidic residues" evidence="5">
    <location>
        <begin position="429"/>
        <end position="448"/>
    </location>
</feature>
<evidence type="ECO:0000256" key="4">
    <source>
        <dbReference type="ARBA" id="ARBA00023136"/>
    </source>
</evidence>
<dbReference type="Gene3D" id="1.20.1250.20">
    <property type="entry name" value="MFS general substrate transporter like domains"/>
    <property type="match status" value="2"/>
</dbReference>
<keyword evidence="2 6" id="KW-0812">Transmembrane</keyword>
<evidence type="ECO:0000259" key="7">
    <source>
        <dbReference type="PROSITE" id="PS50850"/>
    </source>
</evidence>
<feature type="transmembrane region" description="Helical" evidence="6">
    <location>
        <begin position="83"/>
        <end position="106"/>
    </location>
</feature>
<feature type="transmembrane region" description="Helical" evidence="6">
    <location>
        <begin position="336"/>
        <end position="360"/>
    </location>
</feature>
<evidence type="ECO:0000313" key="8">
    <source>
        <dbReference type="EMBL" id="MCG5077001.1"/>
    </source>
</evidence>
<feature type="domain" description="Major facilitator superfamily (MFS) profile" evidence="7">
    <location>
        <begin position="15"/>
        <end position="427"/>
    </location>
</feature>
<proteinExistence type="predicted"/>
<dbReference type="InterPro" id="IPR036259">
    <property type="entry name" value="MFS_trans_sf"/>
</dbReference>
<feature type="region of interest" description="Disordered" evidence="5">
    <location>
        <begin position="429"/>
        <end position="456"/>
    </location>
</feature>
<feature type="transmembrane region" description="Helical" evidence="6">
    <location>
        <begin position="172"/>
        <end position="190"/>
    </location>
</feature>
<dbReference type="PANTHER" id="PTHR23508:SF10">
    <property type="entry name" value="CARBOXYLIC ACID TRANSPORTER PROTEIN HOMOLOG"/>
    <property type="match status" value="1"/>
</dbReference>
<dbReference type="Pfam" id="PF07690">
    <property type="entry name" value="MFS_1"/>
    <property type="match status" value="1"/>
</dbReference>
<feature type="transmembrane region" description="Helical" evidence="6">
    <location>
        <begin position="51"/>
        <end position="71"/>
    </location>
</feature>
<feature type="transmembrane region" description="Helical" evidence="6">
    <location>
        <begin position="282"/>
        <end position="302"/>
    </location>
</feature>
<dbReference type="GO" id="GO:0005886">
    <property type="term" value="C:plasma membrane"/>
    <property type="evidence" value="ECO:0007669"/>
    <property type="project" value="TreeGrafter"/>
</dbReference>
<evidence type="ECO:0000256" key="6">
    <source>
        <dbReference type="SAM" id="Phobius"/>
    </source>
</evidence>
<dbReference type="PROSITE" id="PS50850">
    <property type="entry name" value="MFS"/>
    <property type="match status" value="1"/>
</dbReference>
<dbReference type="InterPro" id="IPR005829">
    <property type="entry name" value="Sugar_transporter_CS"/>
</dbReference>
<comment type="subcellular location">
    <subcellularLocation>
        <location evidence="1">Membrane</location>
        <topology evidence="1">Multi-pass membrane protein</topology>
    </subcellularLocation>
</comment>
<feature type="transmembrane region" description="Helical" evidence="6">
    <location>
        <begin position="401"/>
        <end position="422"/>
    </location>
</feature>
<evidence type="ECO:0000256" key="1">
    <source>
        <dbReference type="ARBA" id="ARBA00004141"/>
    </source>
</evidence>
<dbReference type="Proteomes" id="UP001139308">
    <property type="component" value="Unassembled WGS sequence"/>
</dbReference>
<reference evidence="8" key="1">
    <citation type="submission" date="2022-01" db="EMBL/GenBank/DDBJ databases">
        <title>Genome sequence and assembly of Parabukholderia sp. RG36.</title>
        <authorList>
            <person name="Chhetri G."/>
        </authorList>
    </citation>
    <scope>NUCLEOTIDE SEQUENCE</scope>
    <source>
        <strain evidence="8">RG36</strain>
    </source>
</reference>
<keyword evidence="3 6" id="KW-1133">Transmembrane helix</keyword>
<dbReference type="PROSITE" id="PS00217">
    <property type="entry name" value="SUGAR_TRANSPORT_2"/>
    <property type="match status" value="1"/>
</dbReference>
<dbReference type="AlphaFoldDB" id="A0A9X1RVQ1"/>
<feature type="transmembrane region" description="Helical" evidence="6">
    <location>
        <begin position="309"/>
        <end position="330"/>
    </location>
</feature>
<evidence type="ECO:0000256" key="2">
    <source>
        <dbReference type="ARBA" id="ARBA00022692"/>
    </source>
</evidence>
<dbReference type="InterPro" id="IPR020846">
    <property type="entry name" value="MFS_dom"/>
</dbReference>
<feature type="transmembrane region" description="Helical" evidence="6">
    <location>
        <begin position="372"/>
        <end position="395"/>
    </location>
</feature>
<dbReference type="GO" id="GO:0046943">
    <property type="term" value="F:carboxylic acid transmembrane transporter activity"/>
    <property type="evidence" value="ECO:0007669"/>
    <property type="project" value="TreeGrafter"/>
</dbReference>
<evidence type="ECO:0000256" key="5">
    <source>
        <dbReference type="SAM" id="MobiDB-lite"/>
    </source>
</evidence>
<name>A0A9X1RVQ1_9BURK</name>
<protein>
    <submittedName>
        <fullName evidence="8">MFS transporter</fullName>
    </submittedName>
</protein>
<feature type="transmembrane region" description="Helical" evidence="6">
    <location>
        <begin position="144"/>
        <end position="166"/>
    </location>
</feature>